<accession>A0A6J1PRA3</accession>
<evidence type="ECO:0000313" key="1">
    <source>
        <dbReference type="Proteomes" id="UP000504618"/>
    </source>
</evidence>
<sequence length="239" mass="27012">MLQQLWAARCSWDEPIPVELLEMWRYYHRQLPEIENVSIPRWTQSGHHSLHQELHGFSDASTKAYAAVVYLRVIAVDGTITVTLLAAKSKVAPIKTMTVPRLELSAALLLARLLHFICTSLDLDAKTTPIHCRTDSRITLAWLSRAPAYWKTFVANRVAEIKTLLPNAIWHHVSTNKNPADCVSRGISPEELASNTLWWSGPSWLAKPEEHWPTSDQHLPPVTALEERSRHAVVHTTTA</sequence>
<dbReference type="Pfam" id="PF05380">
    <property type="entry name" value="Peptidase_A17"/>
    <property type="match status" value="1"/>
</dbReference>
<dbReference type="PANTHER" id="PTHR47331">
    <property type="entry name" value="PHD-TYPE DOMAIN-CONTAINING PROTEIN"/>
    <property type="match status" value="1"/>
</dbReference>
<name>A0A6J1PRA3_9HYME</name>
<dbReference type="PANTHER" id="PTHR47331:SF6">
    <property type="entry name" value="DOUBLECORTIN DOMAIN-CONTAINING PROTEIN"/>
    <property type="match status" value="1"/>
</dbReference>
<keyword evidence="1" id="KW-1185">Reference proteome</keyword>
<gene>
    <name evidence="2" type="primary">LOC112454878</name>
</gene>
<reference evidence="2" key="1">
    <citation type="submission" date="2025-08" db="UniProtKB">
        <authorList>
            <consortium name="RefSeq"/>
        </authorList>
    </citation>
    <scope>IDENTIFICATION</scope>
    <source>
        <tissue evidence="2">Whole body</tissue>
    </source>
</reference>
<dbReference type="RefSeq" id="XP_024872274.1">
    <property type="nucleotide sequence ID" value="XM_025016506.1"/>
</dbReference>
<dbReference type="Proteomes" id="UP000504618">
    <property type="component" value="Unplaced"/>
</dbReference>
<evidence type="ECO:0000313" key="2">
    <source>
        <dbReference type="RefSeq" id="XP_024872274.1"/>
    </source>
</evidence>
<dbReference type="InterPro" id="IPR008042">
    <property type="entry name" value="Retrotrans_Pao"/>
</dbReference>
<dbReference type="GeneID" id="112454878"/>
<protein>
    <submittedName>
        <fullName evidence="2">Uncharacterized protein LOC112454878</fullName>
    </submittedName>
</protein>
<organism evidence="1 2">
    <name type="scientific">Temnothorax curvispinosus</name>
    <dbReference type="NCBI Taxonomy" id="300111"/>
    <lineage>
        <taxon>Eukaryota</taxon>
        <taxon>Metazoa</taxon>
        <taxon>Ecdysozoa</taxon>
        <taxon>Arthropoda</taxon>
        <taxon>Hexapoda</taxon>
        <taxon>Insecta</taxon>
        <taxon>Pterygota</taxon>
        <taxon>Neoptera</taxon>
        <taxon>Endopterygota</taxon>
        <taxon>Hymenoptera</taxon>
        <taxon>Apocrita</taxon>
        <taxon>Aculeata</taxon>
        <taxon>Formicoidea</taxon>
        <taxon>Formicidae</taxon>
        <taxon>Myrmicinae</taxon>
        <taxon>Temnothorax</taxon>
    </lineage>
</organism>
<dbReference type="OrthoDB" id="7552003at2759"/>
<feature type="non-terminal residue" evidence="2">
    <location>
        <position position="239"/>
    </location>
</feature>
<dbReference type="AlphaFoldDB" id="A0A6J1PRA3"/>
<proteinExistence type="predicted"/>